<sequence length="74" mass="8369">MTTGGTFLFLSSVTTSVDPFAACFLGFQKEEAPPLIATTSRLRKKWKVLRHLLLHQHLVRVTAEWIVSKSPFIL</sequence>
<name>A0A2M4DFV0_ANODA</name>
<reference evidence="1" key="1">
    <citation type="submission" date="2018-01" db="EMBL/GenBank/DDBJ databases">
        <title>An insight into the sialome of Amazonian anophelines.</title>
        <authorList>
            <person name="Ribeiro J.M."/>
            <person name="Scarpassa V."/>
            <person name="Calvo E."/>
        </authorList>
    </citation>
    <scope>NUCLEOTIDE SEQUENCE</scope>
</reference>
<accession>A0A2M4DFV0</accession>
<dbReference type="AlphaFoldDB" id="A0A2M4DFV0"/>
<protein>
    <submittedName>
        <fullName evidence="1">Putative secreted protein</fullName>
    </submittedName>
</protein>
<organism evidence="1">
    <name type="scientific">Anopheles darlingi</name>
    <name type="common">Mosquito</name>
    <dbReference type="NCBI Taxonomy" id="43151"/>
    <lineage>
        <taxon>Eukaryota</taxon>
        <taxon>Metazoa</taxon>
        <taxon>Ecdysozoa</taxon>
        <taxon>Arthropoda</taxon>
        <taxon>Hexapoda</taxon>
        <taxon>Insecta</taxon>
        <taxon>Pterygota</taxon>
        <taxon>Neoptera</taxon>
        <taxon>Endopterygota</taxon>
        <taxon>Diptera</taxon>
        <taxon>Nematocera</taxon>
        <taxon>Culicoidea</taxon>
        <taxon>Culicidae</taxon>
        <taxon>Anophelinae</taxon>
        <taxon>Anopheles</taxon>
    </lineage>
</organism>
<evidence type="ECO:0000313" key="1">
    <source>
        <dbReference type="EMBL" id="MBW76462.1"/>
    </source>
</evidence>
<proteinExistence type="predicted"/>
<dbReference type="EMBL" id="GGFL01012284">
    <property type="protein sequence ID" value="MBW76462.1"/>
    <property type="molecule type" value="Transcribed_RNA"/>
</dbReference>